<proteinExistence type="inferred from homology"/>
<sequence length="365" mass="41115">MGGPCVNFLRFVIQFQLILLALAQKQTLRTNSGNLAIFAFGDSFVDPGNNNYIRTISKANFPPYGIDFENQIPTGRFTNGRLVTDYAASYAGIKDYVPPYLDRNLSMEELLTGVSFASAGSGYDPLTPTLTGGVISMPKQIDHFREYKSRIETQIGKERTEALIKNAVYVISAGSNDFLFNYFWVSGIRRLSYSLPRYYHLLMQQLQHFLQDLLDLGAGNIVMMGLPPLGCFPLVITLKSNPINGFLERQCVTRISDAAQGFNQIAKQKCKEMERVDSQIYYVSLYESYMDIFQDPKKFGFDKADTSCCGTGILEVSIFCNRRSRLCPNVSDHVFFDSLHPTERTYSLLFEALAPTIDLILQGKQ</sequence>
<reference evidence="2" key="2">
    <citation type="submission" date="2022-03" db="EMBL/GenBank/DDBJ databases">
        <title>Draft title - Genomic analysis of global carrot germplasm unveils the trajectory of domestication and the origin of high carotenoid orange carrot.</title>
        <authorList>
            <person name="Iorizzo M."/>
            <person name="Ellison S."/>
            <person name="Senalik D."/>
            <person name="Macko-Podgorni A."/>
            <person name="Grzebelus D."/>
            <person name="Bostan H."/>
            <person name="Rolling W."/>
            <person name="Curaba J."/>
            <person name="Simon P."/>
        </authorList>
    </citation>
    <scope>NUCLEOTIDE SEQUENCE</scope>
    <source>
        <tissue evidence="2">Leaf</tissue>
    </source>
</reference>
<dbReference type="EMBL" id="CP093343">
    <property type="protein sequence ID" value="WOG85111.1"/>
    <property type="molecule type" value="Genomic_DNA"/>
</dbReference>
<dbReference type="OMA" id="TIFKGRE"/>
<dbReference type="OrthoDB" id="1600564at2759"/>
<gene>
    <name evidence="2" type="ORF">DCAR_0104298</name>
</gene>
<dbReference type="SUPFAM" id="SSF52266">
    <property type="entry name" value="SGNH hydrolase"/>
    <property type="match status" value="1"/>
</dbReference>
<dbReference type="PANTHER" id="PTHR45642">
    <property type="entry name" value="GDSL ESTERASE/LIPASE EXL3"/>
    <property type="match status" value="1"/>
</dbReference>
<reference evidence="2" key="1">
    <citation type="journal article" date="2016" name="Nat. Genet.">
        <title>A high-quality carrot genome assembly provides new insights into carotenoid accumulation and asterid genome evolution.</title>
        <authorList>
            <person name="Iorizzo M."/>
            <person name="Ellison S."/>
            <person name="Senalik D."/>
            <person name="Zeng P."/>
            <person name="Satapoomin P."/>
            <person name="Huang J."/>
            <person name="Bowman M."/>
            <person name="Iovene M."/>
            <person name="Sanseverino W."/>
            <person name="Cavagnaro P."/>
            <person name="Yildiz M."/>
            <person name="Macko-Podgorni A."/>
            <person name="Moranska E."/>
            <person name="Grzebelus E."/>
            <person name="Grzebelus D."/>
            <person name="Ashrafi H."/>
            <person name="Zheng Z."/>
            <person name="Cheng S."/>
            <person name="Spooner D."/>
            <person name="Van Deynze A."/>
            <person name="Simon P."/>
        </authorList>
    </citation>
    <scope>NUCLEOTIDE SEQUENCE</scope>
    <source>
        <tissue evidence="2">Leaf</tissue>
    </source>
</reference>
<evidence type="ECO:0000313" key="2">
    <source>
        <dbReference type="EMBL" id="WOG85111.1"/>
    </source>
</evidence>
<dbReference type="GO" id="GO:0016788">
    <property type="term" value="F:hydrolase activity, acting on ester bonds"/>
    <property type="evidence" value="ECO:0007669"/>
    <property type="project" value="InterPro"/>
</dbReference>
<dbReference type="Gramene" id="KZN11374">
    <property type="protein sequence ID" value="KZN11374"/>
    <property type="gene ID" value="DCAR_004030"/>
</dbReference>
<evidence type="ECO:0000313" key="3">
    <source>
        <dbReference type="Proteomes" id="UP000077755"/>
    </source>
</evidence>
<keyword evidence="3" id="KW-1185">Reference proteome</keyword>
<dbReference type="Gene3D" id="3.40.50.1110">
    <property type="entry name" value="SGNH hydrolase"/>
    <property type="match status" value="1"/>
</dbReference>
<dbReference type="InterPro" id="IPR050592">
    <property type="entry name" value="GDSL_lipolytic_enzyme"/>
</dbReference>
<organism evidence="2 3">
    <name type="scientific">Daucus carota subsp. sativus</name>
    <name type="common">Carrot</name>
    <dbReference type="NCBI Taxonomy" id="79200"/>
    <lineage>
        <taxon>Eukaryota</taxon>
        <taxon>Viridiplantae</taxon>
        <taxon>Streptophyta</taxon>
        <taxon>Embryophyta</taxon>
        <taxon>Tracheophyta</taxon>
        <taxon>Spermatophyta</taxon>
        <taxon>Magnoliopsida</taxon>
        <taxon>eudicotyledons</taxon>
        <taxon>Gunneridae</taxon>
        <taxon>Pentapetalae</taxon>
        <taxon>asterids</taxon>
        <taxon>campanulids</taxon>
        <taxon>Apiales</taxon>
        <taxon>Apiaceae</taxon>
        <taxon>Apioideae</taxon>
        <taxon>Scandiceae</taxon>
        <taxon>Daucinae</taxon>
        <taxon>Daucus</taxon>
        <taxon>Daucus sect. Daucus</taxon>
    </lineage>
</organism>
<dbReference type="InterPro" id="IPR035669">
    <property type="entry name" value="SGNH_plant_lipase-like"/>
</dbReference>
<dbReference type="InterPro" id="IPR001087">
    <property type="entry name" value="GDSL"/>
</dbReference>
<dbReference type="CDD" id="cd01837">
    <property type="entry name" value="SGNH_plant_lipase_like"/>
    <property type="match status" value="1"/>
</dbReference>
<protein>
    <submittedName>
        <fullName evidence="2">Uncharacterized protein</fullName>
    </submittedName>
</protein>
<dbReference type="AlphaFoldDB" id="A0A166IQC8"/>
<dbReference type="InterPro" id="IPR036514">
    <property type="entry name" value="SGNH_hydro_sf"/>
</dbReference>
<dbReference type="PANTHER" id="PTHR45642:SF3">
    <property type="entry name" value="OS09G0540400 PROTEIN"/>
    <property type="match status" value="1"/>
</dbReference>
<dbReference type="Pfam" id="PF00657">
    <property type="entry name" value="Lipase_GDSL"/>
    <property type="match status" value="1"/>
</dbReference>
<dbReference type="Proteomes" id="UP000077755">
    <property type="component" value="Chromosome 1"/>
</dbReference>
<evidence type="ECO:0000256" key="1">
    <source>
        <dbReference type="ARBA" id="ARBA00008668"/>
    </source>
</evidence>
<accession>A0A166IQC8</accession>
<dbReference type="KEGG" id="dcr:108214928"/>
<comment type="similarity">
    <text evidence="1">Belongs to the 'GDSL' lipolytic enzyme family.</text>
</comment>
<name>A0A166IQC8_DAUCS</name>